<dbReference type="EMBL" id="ABOX02000004">
    <property type="protein sequence ID" value="EEF62480.1"/>
    <property type="molecule type" value="Genomic_DNA"/>
</dbReference>
<dbReference type="AlphaFoldDB" id="B9XC12"/>
<name>B9XC12_PEDPL</name>
<dbReference type="Proteomes" id="UP000003688">
    <property type="component" value="Unassembled WGS sequence"/>
</dbReference>
<evidence type="ECO:0000313" key="2">
    <source>
        <dbReference type="Proteomes" id="UP000003688"/>
    </source>
</evidence>
<accession>B9XC12</accession>
<comment type="caution">
    <text evidence="1">The sequence shown here is derived from an EMBL/GenBank/DDBJ whole genome shotgun (WGS) entry which is preliminary data.</text>
</comment>
<gene>
    <name evidence="1" type="ORF">Cflav_PD5115</name>
</gene>
<keyword evidence="2" id="KW-1185">Reference proteome</keyword>
<evidence type="ECO:0000313" key="1">
    <source>
        <dbReference type="EMBL" id="EEF62480.1"/>
    </source>
</evidence>
<reference evidence="1 2" key="1">
    <citation type="journal article" date="2011" name="J. Bacteriol.">
        <title>Genome sequence of 'Pedosphaera parvula' Ellin514, an aerobic Verrucomicrobial isolate from pasture soil.</title>
        <authorList>
            <person name="Kant R."/>
            <person name="van Passel M.W."/>
            <person name="Sangwan P."/>
            <person name="Palva A."/>
            <person name="Lucas S."/>
            <person name="Copeland A."/>
            <person name="Lapidus A."/>
            <person name="Glavina Del Rio T."/>
            <person name="Dalin E."/>
            <person name="Tice H."/>
            <person name="Bruce D."/>
            <person name="Goodwin L."/>
            <person name="Pitluck S."/>
            <person name="Chertkov O."/>
            <person name="Larimer F.W."/>
            <person name="Land M.L."/>
            <person name="Hauser L."/>
            <person name="Brettin T.S."/>
            <person name="Detter J.C."/>
            <person name="Han S."/>
            <person name="de Vos W.M."/>
            <person name="Janssen P.H."/>
            <person name="Smidt H."/>
        </authorList>
    </citation>
    <scope>NUCLEOTIDE SEQUENCE [LARGE SCALE GENOMIC DNA]</scope>
    <source>
        <strain evidence="1 2">Ellin514</strain>
    </source>
</reference>
<protein>
    <submittedName>
        <fullName evidence="1">Uncharacterized protein</fullName>
    </submittedName>
</protein>
<sequence length="79" mass="8975">MVPWRFRPGGMVIVAPTVHVNNMPLPYCFCSWIGVGSKCSYTDEGMFWLQSDLVSPSCEPSRMRPHPLQMARTRCEAVK</sequence>
<organism evidence="1 2">
    <name type="scientific">Pedosphaera parvula (strain Ellin514)</name>
    <dbReference type="NCBI Taxonomy" id="320771"/>
    <lineage>
        <taxon>Bacteria</taxon>
        <taxon>Pseudomonadati</taxon>
        <taxon>Verrucomicrobiota</taxon>
        <taxon>Pedosphaerae</taxon>
        <taxon>Pedosphaerales</taxon>
        <taxon>Pedosphaeraceae</taxon>
        <taxon>Pedosphaera</taxon>
    </lineage>
</organism>
<proteinExistence type="predicted"/>